<evidence type="ECO:0000256" key="1">
    <source>
        <dbReference type="SAM" id="MobiDB-lite"/>
    </source>
</evidence>
<dbReference type="Pfam" id="PF09580">
    <property type="entry name" value="Spore_YhcN_YlaJ"/>
    <property type="match status" value="1"/>
</dbReference>
<dbReference type="EMBL" id="RHHQ01000006">
    <property type="protein sequence ID" value="RNB91110.1"/>
    <property type="molecule type" value="Genomic_DNA"/>
</dbReference>
<dbReference type="AlphaFoldDB" id="A0A3M8DSH6"/>
<organism evidence="3 4">
    <name type="scientific">Brevibacillus fluminis</name>
    <dbReference type="NCBI Taxonomy" id="511487"/>
    <lineage>
        <taxon>Bacteria</taxon>
        <taxon>Bacillati</taxon>
        <taxon>Bacillota</taxon>
        <taxon>Bacilli</taxon>
        <taxon>Bacillales</taxon>
        <taxon>Paenibacillaceae</taxon>
        <taxon>Brevibacillus</taxon>
    </lineage>
</organism>
<dbReference type="Proteomes" id="UP000271031">
    <property type="component" value="Unassembled WGS sequence"/>
</dbReference>
<feature type="region of interest" description="Disordered" evidence="1">
    <location>
        <begin position="30"/>
        <end position="57"/>
    </location>
</feature>
<dbReference type="OrthoDB" id="2381329at2"/>
<dbReference type="GO" id="GO:0030435">
    <property type="term" value="P:sporulation resulting in formation of a cellular spore"/>
    <property type="evidence" value="ECO:0007669"/>
    <property type="project" value="InterPro"/>
</dbReference>
<feature type="compositionally biased region" description="Polar residues" evidence="1">
    <location>
        <begin position="38"/>
        <end position="57"/>
    </location>
</feature>
<accession>A0A3M8DSH6</accession>
<dbReference type="NCBIfam" id="TIGR02898">
    <property type="entry name" value="spore_YhcN_YlaJ"/>
    <property type="match status" value="1"/>
</dbReference>
<evidence type="ECO:0000313" key="3">
    <source>
        <dbReference type="EMBL" id="RNB91110.1"/>
    </source>
</evidence>
<name>A0A3M8DSH6_9BACL</name>
<keyword evidence="3" id="KW-0449">Lipoprotein</keyword>
<dbReference type="InterPro" id="IPR014247">
    <property type="entry name" value="Spore_lipoprot_YhcN/YlaJ"/>
</dbReference>
<feature type="signal peptide" evidence="2">
    <location>
        <begin position="1"/>
        <end position="19"/>
    </location>
</feature>
<comment type="caution">
    <text evidence="3">The sequence shown here is derived from an EMBL/GenBank/DDBJ whole genome shotgun (WGS) entry which is preliminary data.</text>
</comment>
<evidence type="ECO:0000313" key="4">
    <source>
        <dbReference type="Proteomes" id="UP000271031"/>
    </source>
</evidence>
<feature type="region of interest" description="Disordered" evidence="1">
    <location>
        <begin position="166"/>
        <end position="211"/>
    </location>
</feature>
<evidence type="ECO:0000256" key="2">
    <source>
        <dbReference type="SAM" id="SignalP"/>
    </source>
</evidence>
<gene>
    <name evidence="3" type="ORF">EDM56_05865</name>
</gene>
<protein>
    <submittedName>
        <fullName evidence="3">YhcN/YlaJ family sporulation lipoprotein</fullName>
    </submittedName>
</protein>
<feature type="chain" id="PRO_5038851788" evidence="2">
    <location>
        <begin position="20"/>
        <end position="211"/>
    </location>
</feature>
<keyword evidence="4" id="KW-1185">Reference proteome</keyword>
<dbReference type="PROSITE" id="PS51257">
    <property type="entry name" value="PROKAR_LIPOPROTEIN"/>
    <property type="match status" value="1"/>
</dbReference>
<dbReference type="InterPro" id="IPR019076">
    <property type="entry name" value="Spore_lipoprot_YhcN/YlaJ-like"/>
</dbReference>
<dbReference type="RefSeq" id="WP_122916962.1">
    <property type="nucleotide sequence ID" value="NZ_RHHQ01000006.1"/>
</dbReference>
<keyword evidence="2" id="KW-0732">Signal</keyword>
<proteinExistence type="predicted"/>
<sequence>MIVIRYAILLIGASLALFGCTRENPQALNNAAPKQHQAKTQAVPQTAPQPAYNQSPQAKAERLSQLASRVKKVHSATSVVAGNWAVVGITVDPALDRPEVGVIKYSVAEALKADPQGANAIVTADPAIVQRLREMSVDMKHGKPIKGIAEELSDIVGRIMPQLPKNVQKNEQPRPGVNHLQHPAPGNHPHQTNQHGTPPASGKHGQPAQQP</sequence>
<reference evidence="3 4" key="1">
    <citation type="submission" date="2018-10" db="EMBL/GenBank/DDBJ databases">
        <title>Phylogenomics of Brevibacillus.</title>
        <authorList>
            <person name="Dunlap C."/>
        </authorList>
    </citation>
    <scope>NUCLEOTIDE SEQUENCE [LARGE SCALE GENOMIC DNA]</scope>
    <source>
        <strain evidence="3 4">JCM 15716</strain>
    </source>
</reference>